<keyword evidence="5" id="KW-0479">Metal-binding</keyword>
<dbReference type="InterPro" id="IPR027806">
    <property type="entry name" value="HARBI1_dom"/>
</dbReference>
<dbReference type="EMBL" id="KI913136">
    <property type="protein sequence ID" value="ETV76456.1"/>
    <property type="molecule type" value="Genomic_DNA"/>
</dbReference>
<keyword evidence="7" id="KW-0539">Nucleus</keyword>
<keyword evidence="6" id="KW-0378">Hydrolase</keyword>
<dbReference type="VEuPathDB" id="FungiDB:H257_09475"/>
<protein>
    <recommendedName>
        <fullName evidence="8">DDE Tnp4 domain-containing protein</fullName>
    </recommendedName>
</protein>
<dbReference type="GeneID" id="20811471"/>
<dbReference type="GO" id="GO:0046872">
    <property type="term" value="F:metal ion binding"/>
    <property type="evidence" value="ECO:0007669"/>
    <property type="project" value="UniProtKB-KW"/>
</dbReference>
<accession>W4GAY6</accession>
<comment type="subcellular location">
    <subcellularLocation>
        <location evidence="2">Nucleus</location>
    </subcellularLocation>
</comment>
<comment type="cofactor">
    <cofactor evidence="1">
        <name>a divalent metal cation</name>
        <dbReference type="ChEBI" id="CHEBI:60240"/>
    </cofactor>
</comment>
<name>W4GAY6_APHAT</name>
<dbReference type="GO" id="GO:0016787">
    <property type="term" value="F:hydrolase activity"/>
    <property type="evidence" value="ECO:0007669"/>
    <property type="project" value="UniProtKB-KW"/>
</dbReference>
<evidence type="ECO:0000256" key="4">
    <source>
        <dbReference type="ARBA" id="ARBA00022722"/>
    </source>
</evidence>
<dbReference type="PANTHER" id="PTHR22930:SF85">
    <property type="entry name" value="GH03217P-RELATED"/>
    <property type="match status" value="1"/>
</dbReference>
<gene>
    <name evidence="9" type="ORF">H257_09475</name>
</gene>
<reference evidence="9" key="1">
    <citation type="submission" date="2013-12" db="EMBL/GenBank/DDBJ databases">
        <title>The Genome Sequence of Aphanomyces astaci APO3.</title>
        <authorList>
            <consortium name="The Broad Institute Genomics Platform"/>
            <person name="Russ C."/>
            <person name="Tyler B."/>
            <person name="van West P."/>
            <person name="Dieguez-Uribeondo J."/>
            <person name="Young S.K."/>
            <person name="Zeng Q."/>
            <person name="Gargeya S."/>
            <person name="Fitzgerald M."/>
            <person name="Abouelleil A."/>
            <person name="Alvarado L."/>
            <person name="Chapman S.B."/>
            <person name="Gainer-Dewar J."/>
            <person name="Goldberg J."/>
            <person name="Griggs A."/>
            <person name="Gujja S."/>
            <person name="Hansen M."/>
            <person name="Howarth C."/>
            <person name="Imamovic A."/>
            <person name="Ireland A."/>
            <person name="Larimer J."/>
            <person name="McCowan C."/>
            <person name="Murphy C."/>
            <person name="Pearson M."/>
            <person name="Poon T.W."/>
            <person name="Priest M."/>
            <person name="Roberts A."/>
            <person name="Saif S."/>
            <person name="Shea T."/>
            <person name="Sykes S."/>
            <person name="Wortman J."/>
            <person name="Nusbaum C."/>
            <person name="Birren B."/>
        </authorList>
    </citation>
    <scope>NUCLEOTIDE SEQUENCE [LARGE SCALE GENOMIC DNA]</scope>
    <source>
        <strain evidence="9">APO3</strain>
    </source>
</reference>
<dbReference type="OrthoDB" id="113310at2759"/>
<sequence length="275" mass="31904">MVRRSERQLTLQHAMMLLDTRQLMRMERTVLSENDSDEDDLDSQLICWIRSIENRRYLSRRINDPFKAPRFHHFLFETRRTRFRKLFRVERSSFDHIVVLIQADPSFMQMSSSSTQRPVSHQLLVFLYFLGANGNAVSNEHMSSLFGIGAGTIALYIRRVMDAIVRLRDQFILWPNHSEASSISLDIYAMCGFTGCIGFIDGTLFPFEFKPTLCGEDYYSRKGCYAVAAQIICDHRGIIRDVHADWPGSTHDNRVWRNSKIWVGEVRGPGFNPGR</sequence>
<evidence type="ECO:0000256" key="3">
    <source>
        <dbReference type="ARBA" id="ARBA00006958"/>
    </source>
</evidence>
<dbReference type="GO" id="GO:0005634">
    <property type="term" value="C:nucleus"/>
    <property type="evidence" value="ECO:0007669"/>
    <property type="project" value="UniProtKB-SubCell"/>
</dbReference>
<dbReference type="RefSeq" id="XP_009834001.1">
    <property type="nucleotide sequence ID" value="XM_009835699.1"/>
</dbReference>
<evidence type="ECO:0000256" key="7">
    <source>
        <dbReference type="ARBA" id="ARBA00023242"/>
    </source>
</evidence>
<keyword evidence="4" id="KW-0540">Nuclease</keyword>
<evidence type="ECO:0000256" key="2">
    <source>
        <dbReference type="ARBA" id="ARBA00004123"/>
    </source>
</evidence>
<evidence type="ECO:0000256" key="6">
    <source>
        <dbReference type="ARBA" id="ARBA00022801"/>
    </source>
</evidence>
<feature type="domain" description="DDE Tnp4" evidence="8">
    <location>
        <begin position="200"/>
        <end position="261"/>
    </location>
</feature>
<comment type="similarity">
    <text evidence="3">Belongs to the HARBI1 family.</text>
</comment>
<dbReference type="PANTHER" id="PTHR22930">
    <property type="match status" value="1"/>
</dbReference>
<evidence type="ECO:0000256" key="5">
    <source>
        <dbReference type="ARBA" id="ARBA00022723"/>
    </source>
</evidence>
<evidence type="ECO:0000313" key="9">
    <source>
        <dbReference type="EMBL" id="ETV76456.1"/>
    </source>
</evidence>
<dbReference type="STRING" id="112090.W4GAY6"/>
<dbReference type="InterPro" id="IPR045249">
    <property type="entry name" value="HARBI1-like"/>
</dbReference>
<proteinExistence type="inferred from homology"/>
<evidence type="ECO:0000259" key="8">
    <source>
        <dbReference type="Pfam" id="PF13359"/>
    </source>
</evidence>
<dbReference type="Pfam" id="PF13359">
    <property type="entry name" value="DDE_Tnp_4"/>
    <property type="match status" value="1"/>
</dbReference>
<organism evidence="9">
    <name type="scientific">Aphanomyces astaci</name>
    <name type="common">Crayfish plague agent</name>
    <dbReference type="NCBI Taxonomy" id="112090"/>
    <lineage>
        <taxon>Eukaryota</taxon>
        <taxon>Sar</taxon>
        <taxon>Stramenopiles</taxon>
        <taxon>Oomycota</taxon>
        <taxon>Saprolegniomycetes</taxon>
        <taxon>Saprolegniales</taxon>
        <taxon>Verrucalvaceae</taxon>
        <taxon>Aphanomyces</taxon>
    </lineage>
</organism>
<dbReference type="GO" id="GO:0004518">
    <property type="term" value="F:nuclease activity"/>
    <property type="evidence" value="ECO:0007669"/>
    <property type="project" value="UniProtKB-KW"/>
</dbReference>
<evidence type="ECO:0000256" key="1">
    <source>
        <dbReference type="ARBA" id="ARBA00001968"/>
    </source>
</evidence>
<dbReference type="AlphaFoldDB" id="W4GAY6"/>